<dbReference type="InterPro" id="IPR010213">
    <property type="entry name" value="TF_NusA"/>
</dbReference>
<dbReference type="RefSeq" id="WP_034963312.1">
    <property type="nucleotide sequence ID" value="NZ_FOFI01000002.1"/>
</dbReference>
<dbReference type="SUPFAM" id="SSF54814">
    <property type="entry name" value="Prokaryotic type KH domain (KH-domain type II)"/>
    <property type="match status" value="2"/>
</dbReference>
<dbReference type="AlphaFoldDB" id="A0A085BM22"/>
<evidence type="ECO:0000256" key="4">
    <source>
        <dbReference type="ARBA" id="ARBA00022884"/>
    </source>
</evidence>
<organism evidence="11 12">
    <name type="scientific">Epilithonimonas lactis</name>
    <dbReference type="NCBI Taxonomy" id="421072"/>
    <lineage>
        <taxon>Bacteria</taxon>
        <taxon>Pseudomonadati</taxon>
        <taxon>Bacteroidota</taxon>
        <taxon>Flavobacteriia</taxon>
        <taxon>Flavobacteriales</taxon>
        <taxon>Weeksellaceae</taxon>
        <taxon>Chryseobacterium group</taxon>
        <taxon>Epilithonimonas</taxon>
    </lineage>
</organism>
<keyword evidence="3 7" id="KW-0889">Transcription antitermination</keyword>
<dbReference type="OrthoDB" id="9807233at2"/>
<keyword evidence="4 7" id="KW-0694">RNA-binding</keyword>
<keyword evidence="6 7" id="KW-0804">Transcription</keyword>
<evidence type="ECO:0000256" key="1">
    <source>
        <dbReference type="ARBA" id="ARBA00022472"/>
    </source>
</evidence>
<dbReference type="Proteomes" id="UP000028623">
    <property type="component" value="Unassembled WGS sequence"/>
</dbReference>
<accession>A0A085BM22</accession>
<dbReference type="SUPFAM" id="SSF50249">
    <property type="entry name" value="Nucleic acid-binding proteins"/>
    <property type="match status" value="1"/>
</dbReference>
<evidence type="ECO:0000313" key="11">
    <source>
        <dbReference type="EMBL" id="KFC23517.1"/>
    </source>
</evidence>
<keyword evidence="11" id="KW-0251">Elongation factor</keyword>
<dbReference type="GO" id="GO:0005829">
    <property type="term" value="C:cytosol"/>
    <property type="evidence" value="ECO:0007669"/>
    <property type="project" value="TreeGrafter"/>
</dbReference>
<dbReference type="InterPro" id="IPR009019">
    <property type="entry name" value="KH_sf_prok-type"/>
</dbReference>
<sequence length="411" mass="47068">MDNLALIEAFGDFKEIKNISKIDLMAIIEDSLKTLLRKRYDSDDHFDVIVNPDKGDFQIFLNKTIVEDEMSEDDDLEIEISEVRKIDSTFEVGEEYTQEIEVANLGRRSILTLKQILATKIQEHFNASLYEQFKDRIGEIIIGEVHHIRHKHVILLDDEDNEFILPKENQIPSDFFKKGETVKGIVESVDFRGSKPQIIVSRTAPKFLEELLELEIPEIQDGTIILKKVVRIPGEKAKIAVDAYDDRIDPVGACVGVKGSRIHGVVRELKNENIDVIQWSKNPEIFVKRALGNIIINKIEINEESNYALVYTPVEEISKVIGKQGQNIKLASWLTGYEIDVYRETSDDDDVELREFSDEIEAWIIDEFKKVGLTTARSVLDKDTDALLKIVDLEEETIEDVKNILREELEG</sequence>
<dbReference type="InterPro" id="IPR013735">
    <property type="entry name" value="TF_NusA_N"/>
</dbReference>
<dbReference type="Gene3D" id="3.30.1480.10">
    <property type="entry name" value="NusA, N-terminal domain"/>
    <property type="match status" value="1"/>
</dbReference>
<dbReference type="Pfam" id="PF26594">
    <property type="entry name" value="KH_NusA_2nd"/>
    <property type="match status" value="1"/>
</dbReference>
<comment type="similarity">
    <text evidence="7">Belongs to the NusA family.</text>
</comment>
<dbReference type="InterPro" id="IPR058582">
    <property type="entry name" value="KH_NusA_2nd"/>
</dbReference>
<feature type="domain" description="Transcription factor NusA N-terminal" evidence="8">
    <location>
        <begin position="6"/>
        <end position="123"/>
    </location>
</feature>
<keyword evidence="1 7" id="KW-0806">Transcription termination</keyword>
<dbReference type="NCBIfam" id="TIGR01953">
    <property type="entry name" value="NusA"/>
    <property type="match status" value="1"/>
</dbReference>
<keyword evidence="5 7" id="KW-0805">Transcription regulation</keyword>
<dbReference type="EMBL" id="JPLY01000001">
    <property type="protein sequence ID" value="KFC23517.1"/>
    <property type="molecule type" value="Genomic_DNA"/>
</dbReference>
<evidence type="ECO:0000256" key="5">
    <source>
        <dbReference type="ARBA" id="ARBA00023015"/>
    </source>
</evidence>
<dbReference type="GO" id="GO:0006353">
    <property type="term" value="P:DNA-templated transcription termination"/>
    <property type="evidence" value="ECO:0007669"/>
    <property type="project" value="UniProtKB-UniRule"/>
</dbReference>
<evidence type="ECO:0000259" key="10">
    <source>
        <dbReference type="Pfam" id="PF26594"/>
    </source>
</evidence>
<proteinExistence type="inferred from homology"/>
<evidence type="ECO:0000313" key="12">
    <source>
        <dbReference type="Proteomes" id="UP000028623"/>
    </source>
</evidence>
<dbReference type="Gene3D" id="2.40.50.140">
    <property type="entry name" value="Nucleic acid-binding proteins"/>
    <property type="match status" value="1"/>
</dbReference>
<feature type="domain" description="Transcription factor NusA first KH" evidence="9">
    <location>
        <begin position="202"/>
        <end position="279"/>
    </location>
</feature>
<dbReference type="GO" id="GO:0031564">
    <property type="term" value="P:transcription antitermination"/>
    <property type="evidence" value="ECO:0007669"/>
    <property type="project" value="UniProtKB-UniRule"/>
</dbReference>
<evidence type="ECO:0000259" key="9">
    <source>
        <dbReference type="Pfam" id="PF13184"/>
    </source>
</evidence>
<reference evidence="11 12" key="1">
    <citation type="submission" date="2014-07" db="EMBL/GenBank/DDBJ databases">
        <title>Epilithonimonas lactis LMG 22401 Genome.</title>
        <authorList>
            <person name="Pipes S.E."/>
            <person name="Stropko S.J."/>
        </authorList>
    </citation>
    <scope>NUCLEOTIDE SEQUENCE [LARGE SCALE GENOMIC DNA]</scope>
    <source>
        <strain evidence="11 12">LMG 24401</strain>
    </source>
</reference>
<dbReference type="CDD" id="cd02134">
    <property type="entry name" value="KH-II_NusA_rpt1"/>
    <property type="match status" value="1"/>
</dbReference>
<keyword evidence="11" id="KW-0648">Protein biosynthesis</keyword>
<dbReference type="HAMAP" id="MF_00945_B">
    <property type="entry name" value="NusA_B"/>
    <property type="match status" value="1"/>
</dbReference>
<dbReference type="InterPro" id="IPR025249">
    <property type="entry name" value="TF_NusA_KH_1st"/>
</dbReference>
<dbReference type="GO" id="GO:0003723">
    <property type="term" value="F:RNA binding"/>
    <property type="evidence" value="ECO:0007669"/>
    <property type="project" value="UniProtKB-UniRule"/>
</dbReference>
<dbReference type="PANTHER" id="PTHR22648:SF0">
    <property type="entry name" value="TRANSCRIPTION TERMINATION_ANTITERMINATION PROTEIN NUSA"/>
    <property type="match status" value="1"/>
</dbReference>
<evidence type="ECO:0000256" key="6">
    <source>
        <dbReference type="ARBA" id="ARBA00023163"/>
    </source>
</evidence>
<dbReference type="InterPro" id="IPR012340">
    <property type="entry name" value="NA-bd_OB-fold"/>
</dbReference>
<gene>
    <name evidence="7" type="primary">nusA</name>
    <name evidence="11" type="ORF">IO89_02740</name>
</gene>
<dbReference type="CDD" id="cd04455">
    <property type="entry name" value="S1_NusA"/>
    <property type="match status" value="1"/>
</dbReference>
<evidence type="ECO:0000256" key="3">
    <source>
        <dbReference type="ARBA" id="ARBA00022814"/>
    </source>
</evidence>
<comment type="subunit">
    <text evidence="7">Monomer. Binds directly to the core enzyme of the DNA-dependent RNA polymerase and to nascent RNA.</text>
</comment>
<dbReference type="STRING" id="421072.SAMN04488097_1514"/>
<keyword evidence="12" id="KW-1185">Reference proteome</keyword>
<comment type="subcellular location">
    <subcellularLocation>
        <location evidence="7">Cytoplasm</location>
    </subcellularLocation>
</comment>
<dbReference type="Pfam" id="PF13184">
    <property type="entry name" value="KH_NusA_1st"/>
    <property type="match status" value="1"/>
</dbReference>
<dbReference type="FunFam" id="3.30.300.20:FF:000002">
    <property type="entry name" value="Transcription termination/antitermination protein NusA"/>
    <property type="match status" value="1"/>
</dbReference>
<dbReference type="Pfam" id="PF08529">
    <property type="entry name" value="NusA_N"/>
    <property type="match status" value="1"/>
</dbReference>
<evidence type="ECO:0000259" key="8">
    <source>
        <dbReference type="Pfam" id="PF08529"/>
    </source>
</evidence>
<keyword evidence="2 7" id="KW-0963">Cytoplasm</keyword>
<feature type="domain" description="NusA-like second KH" evidence="10">
    <location>
        <begin position="283"/>
        <end position="346"/>
    </location>
</feature>
<dbReference type="SUPFAM" id="SSF69705">
    <property type="entry name" value="Transcription factor NusA, N-terminal domain"/>
    <property type="match status" value="1"/>
</dbReference>
<dbReference type="eggNOG" id="COG0195">
    <property type="taxonomic scope" value="Bacteria"/>
</dbReference>
<dbReference type="Gene3D" id="3.30.300.20">
    <property type="match status" value="2"/>
</dbReference>
<dbReference type="PROSITE" id="PS50084">
    <property type="entry name" value="KH_TYPE_1"/>
    <property type="match status" value="1"/>
</dbReference>
<evidence type="ECO:0000256" key="2">
    <source>
        <dbReference type="ARBA" id="ARBA00022490"/>
    </source>
</evidence>
<dbReference type="GO" id="GO:0003746">
    <property type="term" value="F:translation elongation factor activity"/>
    <property type="evidence" value="ECO:0007669"/>
    <property type="project" value="UniProtKB-KW"/>
</dbReference>
<dbReference type="GO" id="GO:0003700">
    <property type="term" value="F:DNA-binding transcription factor activity"/>
    <property type="evidence" value="ECO:0007669"/>
    <property type="project" value="InterPro"/>
</dbReference>
<dbReference type="InterPro" id="IPR036555">
    <property type="entry name" value="NusA_N_sf"/>
</dbReference>
<comment type="caution">
    <text evidence="11">The sequence shown here is derived from an EMBL/GenBank/DDBJ whole genome shotgun (WGS) entry which is preliminary data.</text>
</comment>
<evidence type="ECO:0000256" key="7">
    <source>
        <dbReference type="HAMAP-Rule" id="MF_00945"/>
    </source>
</evidence>
<name>A0A085BM22_9FLAO</name>
<dbReference type="InterPro" id="IPR015946">
    <property type="entry name" value="KH_dom-like_a/b"/>
</dbReference>
<protein>
    <recommendedName>
        <fullName evidence="7">Transcription termination/antitermination protein NusA</fullName>
    </recommendedName>
</protein>
<comment type="function">
    <text evidence="7">Participates in both transcription termination and antitermination.</text>
</comment>
<dbReference type="PANTHER" id="PTHR22648">
    <property type="entry name" value="TRANSCRIPTION TERMINATION FACTOR NUSA"/>
    <property type="match status" value="1"/>
</dbReference>
<dbReference type="InterPro" id="IPR030842">
    <property type="entry name" value="TF_NusA_bacterial"/>
</dbReference>